<dbReference type="PANTHER" id="PTHR20932">
    <property type="entry name" value="LYSM AND PUTATIVE PEPTIDOGLYCAN-BINDING DOMAIN-CONTAINING PROTEIN"/>
    <property type="match status" value="1"/>
</dbReference>
<feature type="region of interest" description="Disordered" evidence="2">
    <location>
        <begin position="1"/>
        <end position="31"/>
    </location>
</feature>
<name>A0A6J1VP69_9SAUR</name>
<feature type="compositionally biased region" description="Acidic residues" evidence="2">
    <location>
        <begin position="98"/>
        <end position="107"/>
    </location>
</feature>
<dbReference type="Pfam" id="PF01476">
    <property type="entry name" value="LysM"/>
    <property type="match status" value="1"/>
</dbReference>
<dbReference type="GeneID" id="113424332"/>
<organism evidence="4 5">
    <name type="scientific">Notechis scutatus</name>
    <name type="common">mainland tiger snake</name>
    <dbReference type="NCBI Taxonomy" id="8663"/>
    <lineage>
        <taxon>Eukaryota</taxon>
        <taxon>Metazoa</taxon>
        <taxon>Chordata</taxon>
        <taxon>Craniata</taxon>
        <taxon>Vertebrata</taxon>
        <taxon>Euteleostomi</taxon>
        <taxon>Lepidosauria</taxon>
        <taxon>Squamata</taxon>
        <taxon>Bifurcata</taxon>
        <taxon>Unidentata</taxon>
        <taxon>Episquamata</taxon>
        <taxon>Toxicofera</taxon>
        <taxon>Serpentes</taxon>
        <taxon>Colubroidea</taxon>
        <taxon>Elapidae</taxon>
        <taxon>Hydrophiinae</taxon>
        <taxon>Notechis</taxon>
    </lineage>
</organism>
<dbReference type="InterPro" id="IPR045030">
    <property type="entry name" value="LYSM1-4"/>
</dbReference>
<evidence type="ECO:0000313" key="4">
    <source>
        <dbReference type="Proteomes" id="UP000504612"/>
    </source>
</evidence>
<dbReference type="CTD" id="388695"/>
<evidence type="ECO:0000259" key="3">
    <source>
        <dbReference type="PROSITE" id="PS51782"/>
    </source>
</evidence>
<gene>
    <name evidence="5" type="primary">LYSMD1</name>
</gene>
<dbReference type="PROSITE" id="PS51782">
    <property type="entry name" value="LYSM"/>
    <property type="match status" value="1"/>
</dbReference>
<dbReference type="CDD" id="cd00118">
    <property type="entry name" value="LysM"/>
    <property type="match status" value="1"/>
</dbReference>
<evidence type="ECO:0000256" key="1">
    <source>
        <dbReference type="ARBA" id="ARBA00040996"/>
    </source>
</evidence>
<proteinExistence type="predicted"/>
<evidence type="ECO:0000256" key="2">
    <source>
        <dbReference type="SAM" id="MobiDB-lite"/>
    </source>
</evidence>
<dbReference type="AlphaFoldDB" id="A0A6J1VP69"/>
<dbReference type="Proteomes" id="UP000504612">
    <property type="component" value="Unplaced"/>
</dbReference>
<dbReference type="SUPFAM" id="SSF54106">
    <property type="entry name" value="LysM domain"/>
    <property type="match status" value="1"/>
</dbReference>
<feature type="region of interest" description="Disordered" evidence="2">
    <location>
        <begin position="87"/>
        <end position="134"/>
    </location>
</feature>
<feature type="domain" description="LysM" evidence="3">
    <location>
        <begin position="38"/>
        <end position="82"/>
    </location>
</feature>
<dbReference type="KEGG" id="nss:113424332"/>
<reference evidence="5" key="1">
    <citation type="submission" date="2025-08" db="UniProtKB">
        <authorList>
            <consortium name="RefSeq"/>
        </authorList>
    </citation>
    <scope>IDENTIFICATION</scope>
</reference>
<feature type="region of interest" description="Disordered" evidence="2">
    <location>
        <begin position="153"/>
        <end position="198"/>
    </location>
</feature>
<feature type="compositionally biased region" description="Low complexity" evidence="2">
    <location>
        <begin position="175"/>
        <end position="190"/>
    </location>
</feature>
<accession>A0A6J1VP69</accession>
<keyword evidence="4" id="KW-1185">Reference proteome</keyword>
<dbReference type="PANTHER" id="PTHR20932:SF2">
    <property type="entry name" value="AND PUTATIVE PEPTIDOGLYCAN-BINDING DOMAIN-CONTAINING PROTEIN 1-RELATED"/>
    <property type="match status" value="1"/>
</dbReference>
<evidence type="ECO:0000313" key="5">
    <source>
        <dbReference type="RefSeq" id="XP_026541779.1"/>
    </source>
</evidence>
<dbReference type="SMART" id="SM00257">
    <property type="entry name" value="LysM"/>
    <property type="match status" value="1"/>
</dbReference>
<dbReference type="Gene3D" id="3.10.350.10">
    <property type="entry name" value="LysM domain"/>
    <property type="match status" value="1"/>
</dbReference>
<dbReference type="InterPro" id="IPR036779">
    <property type="entry name" value="LysM_dom_sf"/>
</dbReference>
<dbReference type="RefSeq" id="XP_026541779.1">
    <property type="nucleotide sequence ID" value="XM_026685994.1"/>
</dbReference>
<feature type="compositionally biased region" description="Low complexity" evidence="2">
    <location>
        <begin position="1"/>
        <end position="19"/>
    </location>
</feature>
<sequence>MASSPSGRGSPGAAGLLRGSRARSYGSLVSSPVRERRLEHQLRPGDTLQGLAVMYGVATEQIKRANRMYTNDSIFLKKTLLIPVPTKPKALSNGLDLEKEEEEEEGGEALRPESTKKQKQPRKNGSSGGSVPKHDLSAADFLFKLDSEIRRSKQAAAKKLREGESGIFGEAAGMSPTPSSSSSYQGEPSPRAQQRAVLGPVPLTRIALEEAKRFHPKLLVLTDPLQTQPAESLGPGPKSQPWNQWP</sequence>
<protein>
    <recommendedName>
        <fullName evidence="1">LysM and putative peptidoglycan-binding domain-containing protein 1</fullName>
    </recommendedName>
</protein>
<dbReference type="InterPro" id="IPR018392">
    <property type="entry name" value="LysM"/>
</dbReference>
<feature type="region of interest" description="Disordered" evidence="2">
    <location>
        <begin position="225"/>
        <end position="246"/>
    </location>
</feature>